<evidence type="ECO:0000313" key="1">
    <source>
        <dbReference type="EMBL" id="CAF4889991.1"/>
    </source>
</evidence>
<accession>A0A8S3C609</accession>
<dbReference type="AlphaFoldDB" id="A0A8S3C609"/>
<evidence type="ECO:0000313" key="2">
    <source>
        <dbReference type="Proteomes" id="UP000676336"/>
    </source>
</evidence>
<reference evidence="1" key="1">
    <citation type="submission" date="2021-02" db="EMBL/GenBank/DDBJ databases">
        <authorList>
            <person name="Nowell W R."/>
        </authorList>
    </citation>
    <scope>NUCLEOTIDE SEQUENCE</scope>
</reference>
<feature type="non-terminal residue" evidence="1">
    <location>
        <position position="1"/>
    </location>
</feature>
<comment type="caution">
    <text evidence="1">The sequence shown here is derived from an EMBL/GenBank/DDBJ whole genome shotgun (WGS) entry which is preliminary data.</text>
</comment>
<sequence>NDQQWLVRTNLRYLFLFSSMDLMNISRNQLYFDENRACHNVYLYVYGQDLMKRERNLIQKLNDAIGSDTIISKIMQIILFLSPCLVTNYLPTTSIYQPSLEAILQIIHSQEQYTQVIWTYLIYRYGKPEAHKLFMLIIGQVLQQQIYGVDVDKKLVRTQPFGNLIYSLLTTFSMD</sequence>
<dbReference type="EMBL" id="CAJOBI010171238">
    <property type="protein sequence ID" value="CAF4889991.1"/>
    <property type="molecule type" value="Genomic_DNA"/>
</dbReference>
<name>A0A8S3C609_9BILA</name>
<gene>
    <name evidence="1" type="ORF">SMN809_LOCUS51229</name>
</gene>
<dbReference type="Proteomes" id="UP000676336">
    <property type="component" value="Unassembled WGS sequence"/>
</dbReference>
<organism evidence="1 2">
    <name type="scientific">Rotaria magnacalcarata</name>
    <dbReference type="NCBI Taxonomy" id="392030"/>
    <lineage>
        <taxon>Eukaryota</taxon>
        <taxon>Metazoa</taxon>
        <taxon>Spiralia</taxon>
        <taxon>Gnathifera</taxon>
        <taxon>Rotifera</taxon>
        <taxon>Eurotatoria</taxon>
        <taxon>Bdelloidea</taxon>
        <taxon>Philodinida</taxon>
        <taxon>Philodinidae</taxon>
        <taxon>Rotaria</taxon>
    </lineage>
</organism>
<proteinExistence type="predicted"/>
<protein>
    <submittedName>
        <fullName evidence="1">Uncharacterized protein</fullName>
    </submittedName>
</protein>